<accession>A0A371J9R7</accession>
<dbReference type="RefSeq" id="WP_094367612.1">
    <property type="nucleotide sequence ID" value="NZ_NOJY02000002.1"/>
</dbReference>
<reference evidence="4 5" key="1">
    <citation type="journal article" date="2017" name="Genome Announc.">
        <title>Draft Genome Sequence of Romboutsia weinsteinii sp. nov. Strain CCRI-19649(T) Isolated from Surface Water.</title>
        <authorList>
            <person name="Maheux A.F."/>
            <person name="Boudreau D.K."/>
            <person name="Berube E."/>
            <person name="Boissinot M."/>
            <person name="Cantin P."/>
            <person name="Raymond F."/>
            <person name="Corbeil J."/>
            <person name="Omar R.F."/>
            <person name="Bergeron M.G."/>
        </authorList>
    </citation>
    <scope>NUCLEOTIDE SEQUENCE [LARGE SCALE GENOMIC DNA]</scope>
    <source>
        <strain evidence="4 5">CCRI-19649</strain>
    </source>
</reference>
<feature type="domain" description="Gfo/Idh/MocA-like oxidoreductase N-terminal" evidence="2">
    <location>
        <begin position="5"/>
        <end position="126"/>
    </location>
</feature>
<dbReference type="AlphaFoldDB" id="A0A371J9R7"/>
<dbReference type="InterPro" id="IPR004104">
    <property type="entry name" value="Gfo/Idh/MocA-like_OxRdtase_C"/>
</dbReference>
<organism evidence="4 5">
    <name type="scientific">Romboutsia weinsteinii</name>
    <dbReference type="NCBI Taxonomy" id="2020949"/>
    <lineage>
        <taxon>Bacteria</taxon>
        <taxon>Bacillati</taxon>
        <taxon>Bacillota</taxon>
        <taxon>Clostridia</taxon>
        <taxon>Peptostreptococcales</taxon>
        <taxon>Peptostreptococcaceae</taxon>
        <taxon>Romboutsia</taxon>
    </lineage>
</organism>
<feature type="domain" description="Gfo/Idh/MocA-like oxidoreductase C-terminal" evidence="3">
    <location>
        <begin position="143"/>
        <end position="376"/>
    </location>
</feature>
<dbReference type="SUPFAM" id="SSF55347">
    <property type="entry name" value="Glyceraldehyde-3-phosphate dehydrogenase-like, C-terminal domain"/>
    <property type="match status" value="1"/>
</dbReference>
<dbReference type="InterPro" id="IPR036291">
    <property type="entry name" value="NAD(P)-bd_dom_sf"/>
</dbReference>
<dbReference type="OrthoDB" id="9781966at2"/>
<comment type="caution">
    <text evidence="4">The sequence shown here is derived from an EMBL/GenBank/DDBJ whole genome shotgun (WGS) entry which is preliminary data.</text>
</comment>
<evidence type="ECO:0000259" key="3">
    <source>
        <dbReference type="Pfam" id="PF02894"/>
    </source>
</evidence>
<protein>
    <submittedName>
        <fullName evidence="4">Gfo/Idh/MocA family oxidoreductase</fullName>
    </submittedName>
</protein>
<evidence type="ECO:0000259" key="2">
    <source>
        <dbReference type="Pfam" id="PF01408"/>
    </source>
</evidence>
<dbReference type="Gene3D" id="3.40.50.720">
    <property type="entry name" value="NAD(P)-binding Rossmann-like Domain"/>
    <property type="match status" value="1"/>
</dbReference>
<comment type="similarity">
    <text evidence="1">Belongs to the Gfo/Idh/MocA family.</text>
</comment>
<dbReference type="SUPFAM" id="SSF51735">
    <property type="entry name" value="NAD(P)-binding Rossmann-fold domains"/>
    <property type="match status" value="1"/>
</dbReference>
<dbReference type="PANTHER" id="PTHR43377:SF2">
    <property type="entry name" value="BINDING ROSSMANN FOLD OXIDOREDUCTASE, PUTATIVE (AFU_ORTHOLOGUE AFUA_4G00560)-RELATED"/>
    <property type="match status" value="1"/>
</dbReference>
<gene>
    <name evidence="4" type="ORF">CHL78_001995</name>
</gene>
<dbReference type="InterPro" id="IPR051450">
    <property type="entry name" value="Gfo/Idh/MocA_Oxidoreductases"/>
</dbReference>
<name>A0A371J9R7_9FIRM</name>
<dbReference type="Pfam" id="PF01408">
    <property type="entry name" value="GFO_IDH_MocA"/>
    <property type="match status" value="1"/>
</dbReference>
<proteinExistence type="inferred from homology"/>
<evidence type="ECO:0000256" key="1">
    <source>
        <dbReference type="ARBA" id="ARBA00010928"/>
    </source>
</evidence>
<dbReference type="EMBL" id="NOJY02000002">
    <property type="protein sequence ID" value="RDY29495.1"/>
    <property type="molecule type" value="Genomic_DNA"/>
</dbReference>
<evidence type="ECO:0000313" key="5">
    <source>
        <dbReference type="Proteomes" id="UP000215694"/>
    </source>
</evidence>
<dbReference type="Pfam" id="PF02894">
    <property type="entry name" value="GFO_IDH_MocA_C"/>
    <property type="match status" value="1"/>
</dbReference>
<dbReference type="PANTHER" id="PTHR43377">
    <property type="entry name" value="BILIVERDIN REDUCTASE A"/>
    <property type="match status" value="1"/>
</dbReference>
<evidence type="ECO:0000313" key="4">
    <source>
        <dbReference type="EMBL" id="RDY29495.1"/>
    </source>
</evidence>
<keyword evidence="5" id="KW-1185">Reference proteome</keyword>
<dbReference type="InterPro" id="IPR000683">
    <property type="entry name" value="Gfo/Idh/MocA-like_OxRdtase_N"/>
</dbReference>
<dbReference type="Gene3D" id="3.30.360.10">
    <property type="entry name" value="Dihydrodipicolinate Reductase, domain 2"/>
    <property type="match status" value="1"/>
</dbReference>
<dbReference type="Proteomes" id="UP000215694">
    <property type="component" value="Unassembled WGS sequence"/>
</dbReference>
<sequence length="428" mass="48904">MEVVRIFVIGAGLRGMYGYAPYIHENPNLCKVIGVAEIKKGRRDLFKQKYQLDDNYVFESVDDFLSLEKIADAVIIASSDDRHYEHAKKCLEKGYHVLLEKPVANSLDGLVHLNELCDKYDKQIFMTCHVLRYTKFFEKLREIVNGKGLGELISIQHNENIGYWHYAHSYTRGNWRNSSDTAALILTKSCHDIDILSYISGSKCKKIASFGNQKYMNNANFDDNMSENCLSCKNEKDCPYSAKKIYIENSRDINHAVHINPTEENLLDILKDGPYGKCVYNCDNNVVDNMVSILEFENKVTATFNLCAYTKECDRTIKLMFSKGEVGGSLLKNEIRVKKFGENEEIIINPGINIKGHGGGDLRLIEDFIKLIKEGRVEDSRTSVKYAIESHIVAFAAEYSRVSESVVYINEFYKEAIEMTEKIEDTLF</sequence>
<dbReference type="GO" id="GO:0000166">
    <property type="term" value="F:nucleotide binding"/>
    <property type="evidence" value="ECO:0007669"/>
    <property type="project" value="InterPro"/>
</dbReference>